<proteinExistence type="predicted"/>
<protein>
    <recommendedName>
        <fullName evidence="1">Transcription regulator TrmB N-terminal domain-containing protein</fullName>
    </recommendedName>
</protein>
<dbReference type="AlphaFoldDB" id="A0A1G2QPZ6"/>
<reference evidence="2 3" key="1">
    <citation type="journal article" date="2016" name="Nat. Commun.">
        <title>Thousands of microbial genomes shed light on interconnected biogeochemical processes in an aquifer system.</title>
        <authorList>
            <person name="Anantharaman K."/>
            <person name="Brown C.T."/>
            <person name="Hug L.A."/>
            <person name="Sharon I."/>
            <person name="Castelle C.J."/>
            <person name="Probst A.J."/>
            <person name="Thomas B.C."/>
            <person name="Singh A."/>
            <person name="Wilkins M.J."/>
            <person name="Karaoz U."/>
            <person name="Brodie E.L."/>
            <person name="Williams K.H."/>
            <person name="Hubbard S.S."/>
            <person name="Banfield J.F."/>
        </authorList>
    </citation>
    <scope>NUCLEOTIDE SEQUENCE [LARGE SCALE GENOMIC DNA]</scope>
</reference>
<dbReference type="PANTHER" id="PTHR34293">
    <property type="entry name" value="HTH-TYPE TRANSCRIPTIONAL REGULATOR TRMBL2"/>
    <property type="match status" value="1"/>
</dbReference>
<name>A0A1G2QPZ6_9BACT</name>
<evidence type="ECO:0000259" key="1">
    <source>
        <dbReference type="Pfam" id="PF01978"/>
    </source>
</evidence>
<dbReference type="InterPro" id="IPR002831">
    <property type="entry name" value="Tscrpt_reg_TrmB_N"/>
</dbReference>
<dbReference type="Gene3D" id="1.10.10.10">
    <property type="entry name" value="Winged helix-like DNA-binding domain superfamily/Winged helix DNA-binding domain"/>
    <property type="match status" value="1"/>
</dbReference>
<dbReference type="InterPro" id="IPR051797">
    <property type="entry name" value="TrmB-like"/>
</dbReference>
<evidence type="ECO:0000313" key="3">
    <source>
        <dbReference type="Proteomes" id="UP000177140"/>
    </source>
</evidence>
<comment type="caution">
    <text evidence="2">The sequence shown here is derived from an EMBL/GenBank/DDBJ whole genome shotgun (WGS) entry which is preliminary data.</text>
</comment>
<organism evidence="2 3">
    <name type="scientific">Candidatus Vogelbacteria bacterium RIFOXYD2_FULL_44_9</name>
    <dbReference type="NCBI Taxonomy" id="1802441"/>
    <lineage>
        <taxon>Bacteria</taxon>
        <taxon>Candidatus Vogeliibacteriota</taxon>
    </lineage>
</organism>
<sequence>MKTTFSKKQLEILSDLGLNNIQATLYLTSLQRGILSVLELSKITKINRQQIYTEAEKLVDLGIYELTRKQGRKYIPADPERLVKVGKKKIDETEEILTKLSAILPEFEALSKPKKNKVIVKYFEGLLKIKEAYEQELEVSKNTEILSFAGSIDNVFEFFPESYWNKWNKKFIKHDSKSRMLVHNSDIARKTAEDDKQYKRETRWLQDFPLKVNIDVFNNTVLVVSFHDEIAIWIESHVLAQSYRIMFNTLWEVAKLFKS</sequence>
<accession>A0A1G2QPZ6</accession>
<dbReference type="EMBL" id="MHTM01000013">
    <property type="protein sequence ID" value="OHA62457.1"/>
    <property type="molecule type" value="Genomic_DNA"/>
</dbReference>
<dbReference type="Proteomes" id="UP000177140">
    <property type="component" value="Unassembled WGS sequence"/>
</dbReference>
<feature type="domain" description="Transcription regulator TrmB N-terminal" evidence="1">
    <location>
        <begin position="13"/>
        <end position="80"/>
    </location>
</feature>
<evidence type="ECO:0000313" key="2">
    <source>
        <dbReference type="EMBL" id="OHA62457.1"/>
    </source>
</evidence>
<dbReference type="Pfam" id="PF01978">
    <property type="entry name" value="TrmB"/>
    <property type="match status" value="1"/>
</dbReference>
<dbReference type="InterPro" id="IPR036388">
    <property type="entry name" value="WH-like_DNA-bd_sf"/>
</dbReference>
<gene>
    <name evidence="2" type="ORF">A2556_01340</name>
</gene>
<dbReference type="PANTHER" id="PTHR34293:SF1">
    <property type="entry name" value="HTH-TYPE TRANSCRIPTIONAL REGULATOR TRMBL2"/>
    <property type="match status" value="1"/>
</dbReference>